<gene>
    <name evidence="3" type="ORF">Indivirus_7_6</name>
</gene>
<protein>
    <submittedName>
        <fullName evidence="3">RING finger domain protein</fullName>
    </submittedName>
</protein>
<evidence type="ECO:0000259" key="2">
    <source>
        <dbReference type="PROSITE" id="PS50089"/>
    </source>
</evidence>
<keyword evidence="1" id="KW-0863">Zinc-finger</keyword>
<dbReference type="PROSITE" id="PS50089">
    <property type="entry name" value="ZF_RING_2"/>
    <property type="match status" value="1"/>
</dbReference>
<sequence>MDNNLLFLIVPFNNIINSFQSKLEYYPSIINFTFLENTVLVYADEDCILELPSSKLIEYQCNIQEFSIVEDLQEFIYQNFNTQVITLRLDRNHILFVSFDDELTIEVPIINLKFNIDSFQSNKSFYINGITIPTTDESNITISKDDTCKICMDKDVCTINLPCGHLCFCMSCCHTYVKDNKKECPLCKTELTEIKRFYK</sequence>
<reference evidence="3" key="1">
    <citation type="journal article" date="2017" name="Science">
        <title>Giant viruses with an expanded complement of translation system components.</title>
        <authorList>
            <person name="Schulz F."/>
            <person name="Yutin N."/>
            <person name="Ivanova N.N."/>
            <person name="Ortega D.R."/>
            <person name="Lee T.K."/>
            <person name="Vierheilig J."/>
            <person name="Daims H."/>
            <person name="Horn M."/>
            <person name="Wagner M."/>
            <person name="Jensen G.J."/>
            <person name="Kyrpides N.C."/>
            <person name="Koonin E.V."/>
            <person name="Woyke T."/>
        </authorList>
    </citation>
    <scope>NUCLEOTIDE SEQUENCE</scope>
    <source>
        <strain evidence="3">ILV1</strain>
    </source>
</reference>
<evidence type="ECO:0000256" key="1">
    <source>
        <dbReference type="PROSITE-ProRule" id="PRU00175"/>
    </source>
</evidence>
<feature type="domain" description="RING-type" evidence="2">
    <location>
        <begin position="148"/>
        <end position="188"/>
    </location>
</feature>
<dbReference type="Pfam" id="PF13920">
    <property type="entry name" value="zf-C3HC4_3"/>
    <property type="match status" value="1"/>
</dbReference>
<organism evidence="3">
    <name type="scientific">Indivirus ILV1</name>
    <dbReference type="NCBI Taxonomy" id="1977633"/>
    <lineage>
        <taxon>Viruses</taxon>
        <taxon>Varidnaviria</taxon>
        <taxon>Bamfordvirae</taxon>
        <taxon>Nucleocytoviricota</taxon>
        <taxon>Megaviricetes</taxon>
        <taxon>Imitervirales</taxon>
        <taxon>Mimiviridae</taxon>
        <taxon>Klosneuvirinae</taxon>
        <taxon>Indivirus</taxon>
    </lineage>
</organism>
<dbReference type="SUPFAM" id="SSF57850">
    <property type="entry name" value="RING/U-box"/>
    <property type="match status" value="1"/>
</dbReference>
<evidence type="ECO:0000313" key="3">
    <source>
        <dbReference type="EMBL" id="ARF09990.1"/>
    </source>
</evidence>
<name>A0A1V0SE36_9VIRU</name>
<dbReference type="EMBL" id="KY684091">
    <property type="protein sequence ID" value="ARF09990.1"/>
    <property type="molecule type" value="Genomic_DNA"/>
</dbReference>
<keyword evidence="1" id="KW-0479">Metal-binding</keyword>
<accession>A0A1V0SE36</accession>
<dbReference type="InterPro" id="IPR013083">
    <property type="entry name" value="Znf_RING/FYVE/PHD"/>
</dbReference>
<proteinExistence type="predicted"/>
<keyword evidence="1" id="KW-0862">Zinc</keyword>
<dbReference type="Gene3D" id="3.30.40.10">
    <property type="entry name" value="Zinc/RING finger domain, C3HC4 (zinc finger)"/>
    <property type="match status" value="1"/>
</dbReference>
<dbReference type="InterPro" id="IPR001841">
    <property type="entry name" value="Znf_RING"/>
</dbReference>
<dbReference type="GO" id="GO:0008270">
    <property type="term" value="F:zinc ion binding"/>
    <property type="evidence" value="ECO:0007669"/>
    <property type="project" value="UniProtKB-KW"/>
</dbReference>